<dbReference type="Pfam" id="PF13181">
    <property type="entry name" value="TPR_8"/>
    <property type="match status" value="2"/>
</dbReference>
<dbReference type="Gene3D" id="1.25.40.10">
    <property type="entry name" value="Tetratricopeptide repeat domain"/>
    <property type="match status" value="5"/>
</dbReference>
<feature type="repeat" description="TPR" evidence="3">
    <location>
        <begin position="208"/>
        <end position="241"/>
    </location>
</feature>
<comment type="caution">
    <text evidence="4">The sequence shown here is derived from an EMBL/GenBank/DDBJ whole genome shotgun (WGS) entry which is preliminary data.</text>
</comment>
<dbReference type="EMBL" id="LGGX01000002">
    <property type="protein sequence ID" value="KUK87889.1"/>
    <property type="molecule type" value="Genomic_DNA"/>
</dbReference>
<feature type="repeat" description="TPR" evidence="3">
    <location>
        <begin position="939"/>
        <end position="972"/>
    </location>
</feature>
<protein>
    <submittedName>
        <fullName evidence="4">PEP-CTERM system TPR-repeat lipoprotein</fullName>
    </submittedName>
</protein>
<dbReference type="AlphaFoldDB" id="A0A101I3M0"/>
<gene>
    <name evidence="4" type="ORF">XE03_0408</name>
</gene>
<evidence type="ECO:0000313" key="5">
    <source>
        <dbReference type="Proteomes" id="UP000053467"/>
    </source>
</evidence>
<proteinExistence type="predicted"/>
<reference evidence="5" key="1">
    <citation type="journal article" date="2015" name="MBio">
        <title>Genome-Resolved Metagenomic Analysis Reveals Roles for Candidate Phyla and Other Microbial Community Members in Biogeochemical Transformations in Oil Reservoirs.</title>
        <authorList>
            <person name="Hu P."/>
            <person name="Tom L."/>
            <person name="Singh A."/>
            <person name="Thomas B.C."/>
            <person name="Baker B.J."/>
            <person name="Piceno Y.M."/>
            <person name="Andersen G.L."/>
            <person name="Banfield J.F."/>
        </authorList>
    </citation>
    <scope>NUCLEOTIDE SEQUENCE [LARGE SCALE GENOMIC DNA]</scope>
</reference>
<accession>A0A101I3M0</accession>
<evidence type="ECO:0000313" key="4">
    <source>
        <dbReference type="EMBL" id="KUK87889.1"/>
    </source>
</evidence>
<dbReference type="InterPro" id="IPR011990">
    <property type="entry name" value="TPR-like_helical_dom_sf"/>
</dbReference>
<organism evidence="4 5">
    <name type="scientific">candidate division TA06 bacterium 34_109</name>
    <dbReference type="NCBI Taxonomy" id="1635277"/>
    <lineage>
        <taxon>Bacteria</taxon>
        <taxon>Bacteria division TA06</taxon>
    </lineage>
</organism>
<keyword evidence="4" id="KW-0449">Lipoprotein</keyword>
<dbReference type="InterPro" id="IPR051012">
    <property type="entry name" value="CellSynth/LPSAsmb/PSIAsmb"/>
</dbReference>
<keyword evidence="1" id="KW-0677">Repeat</keyword>
<dbReference type="SUPFAM" id="SSF48452">
    <property type="entry name" value="TPR-like"/>
    <property type="match status" value="5"/>
</dbReference>
<dbReference type="PANTHER" id="PTHR45586:SF1">
    <property type="entry name" value="LIPOPOLYSACCHARIDE ASSEMBLY PROTEIN B"/>
    <property type="match status" value="1"/>
</dbReference>
<dbReference type="PANTHER" id="PTHR45586">
    <property type="entry name" value="TPR REPEAT-CONTAINING PROTEIN PA4667"/>
    <property type="match status" value="1"/>
</dbReference>
<sequence length="1262" mass="147967">MLDFFSSGDPNKVVEKSSKLRIEGKHEKAEQLLKKNIKNSKSDFIILLELSKTQFEMGKISEAVSTLRNSYYISPEEIDKILNVGEDLHYRATSQKDQTASVLIEMYIKKRDFESLKKIFDTLSSEEIKNLLSYFEKLYLNVKNSKTVDQFNKKDVEIYLSMGILYLYNKNFKEAKPILELLFRTQVKDRNYILSEYLNVAKTTYGNPDPYIAIGDLYILINDKDKAINYFHKASTLDPKLKTDISNKIEENITDTKEISESSKYSIVDLAIEKKDYKKALDIIYEIIKENNEVKDEIVRKTYQIIQSAPDFVEGYKLLVEILLLKKDVAKVYTNLEKIYELKSEEKNFILGVIGRIEQANSCNEDLYILKAKILTENEEFKESAKIIKDVYFKNNSYTFDVEKLANKVLDKDPENIDALETLCQIFLDKGELDKLKKLCEYLLSISKEEYITIAKKYLQIIYEKNTSDLETKLNLGIALIKLGKIKESEVMIIETLKTNPETFYIIVPQFYNAAKNDKDVASIVLKILKNLERRKFDPFLYDFSLCEISYLASDLEFSLGMLKDMFENYPEKEEDLLELLERIKDFYLENELVTEFEFNLFLNKKDFKKAYESLIKLRKDKNKLGHILDNLYILNKNNPEDVKIVESIVEILDEMGFYEKIIKEGETLSSNLDQQKVGKIKFYIGKAYANKGMVNDSATLLYQAIILDKSLIEITLSILKDLLKYDPFSLRVHYTLSLAYYLNKNIDLAIEEMLEIVKIDQNQINIVISEFEKWNENVINNPKLNFSLGTLYFETAQYDKGISKMYETYEMDSSYLDSIINLMSNYIEKESENGEMLYATGVFYSKKGLFKLASDYLYNAMSIETALKGKVISQLQFIINQQPDEVDPRFSLAQVYKDMHNYMQAITLLRQIELINPAETENVISFYKEMLTNEPNNNFLLISLADSYLKTNKIKEAVELYSKIIKVNKKYIDEVIDRILEIENKDVEIQLFLVDLYFEKDDFENASNWLNFLYLTSDTDVYEKIVEKANLIISKDPKNQKIISLLSHIYYDLKKFDKIIELTMEIYEKTTKDDEKIRYGILLAQSFKNLGNDKKKEEILSFIKNLNIDLFYEIIFQFYEEEKSKKCAKIEKMFKNGQTNDENMILDYASNLYKQQRYFESINILNRKFNDTNLDFERIYLLSKNYEKLGNITYALEIASKLRDSSEKKHLNHLINLMKKLGYYGEIEGMLRSKIHDTSFASEFTKTKYYSNLFSDYRIII</sequence>
<keyword evidence="2 3" id="KW-0802">TPR repeat</keyword>
<name>A0A101I3M0_UNCT6</name>
<evidence type="ECO:0000256" key="2">
    <source>
        <dbReference type="ARBA" id="ARBA00022803"/>
    </source>
</evidence>
<evidence type="ECO:0000256" key="3">
    <source>
        <dbReference type="PROSITE-ProRule" id="PRU00339"/>
    </source>
</evidence>
<evidence type="ECO:0000256" key="1">
    <source>
        <dbReference type="ARBA" id="ARBA00022737"/>
    </source>
</evidence>
<dbReference type="Proteomes" id="UP000053467">
    <property type="component" value="Unassembled WGS sequence"/>
</dbReference>
<dbReference type="InterPro" id="IPR019734">
    <property type="entry name" value="TPR_rpt"/>
</dbReference>
<dbReference type="PROSITE" id="PS50005">
    <property type="entry name" value="TPR"/>
    <property type="match status" value="2"/>
</dbReference>
<dbReference type="SMART" id="SM00028">
    <property type="entry name" value="TPR"/>
    <property type="match status" value="10"/>
</dbReference>